<dbReference type="EMBL" id="JABEBT010000055">
    <property type="protein sequence ID" value="KAF7634573.1"/>
    <property type="molecule type" value="Genomic_DNA"/>
</dbReference>
<evidence type="ECO:0000256" key="1">
    <source>
        <dbReference type="SAM" id="MobiDB-lite"/>
    </source>
</evidence>
<comment type="caution">
    <text evidence="3">The sequence shown here is derived from an EMBL/GenBank/DDBJ whole genome shotgun (WGS) entry which is preliminary data.</text>
</comment>
<gene>
    <name evidence="3" type="ORF">Mgra_00006021</name>
</gene>
<accession>A0A8S9ZMV8</accession>
<evidence type="ECO:0000313" key="3">
    <source>
        <dbReference type="EMBL" id="KAF7634573.1"/>
    </source>
</evidence>
<evidence type="ECO:0008006" key="5">
    <source>
        <dbReference type="Google" id="ProtNLM"/>
    </source>
</evidence>
<feature type="region of interest" description="Disordered" evidence="1">
    <location>
        <begin position="1"/>
        <end position="46"/>
    </location>
</feature>
<keyword evidence="2" id="KW-1133">Transmembrane helix</keyword>
<feature type="compositionally biased region" description="Basic and acidic residues" evidence="1">
    <location>
        <begin position="1"/>
        <end position="42"/>
    </location>
</feature>
<keyword evidence="2" id="KW-0812">Transmembrane</keyword>
<reference evidence="3" key="1">
    <citation type="journal article" date="2020" name="Ecol. Evol.">
        <title>Genome structure and content of the rice root-knot nematode (Meloidogyne graminicola).</title>
        <authorList>
            <person name="Phan N.T."/>
            <person name="Danchin E.G.J."/>
            <person name="Klopp C."/>
            <person name="Perfus-Barbeoch L."/>
            <person name="Kozlowski D.K."/>
            <person name="Koutsovoulos G.D."/>
            <person name="Lopez-Roques C."/>
            <person name="Bouchez O."/>
            <person name="Zahm M."/>
            <person name="Besnard G."/>
            <person name="Bellafiore S."/>
        </authorList>
    </citation>
    <scope>NUCLEOTIDE SEQUENCE</scope>
    <source>
        <strain evidence="3">VN-18</strain>
    </source>
</reference>
<keyword evidence="4" id="KW-1185">Reference proteome</keyword>
<protein>
    <recommendedName>
        <fullName evidence="5">Transmembrane protein</fullName>
    </recommendedName>
</protein>
<organism evidence="3 4">
    <name type="scientific">Meloidogyne graminicola</name>
    <dbReference type="NCBI Taxonomy" id="189291"/>
    <lineage>
        <taxon>Eukaryota</taxon>
        <taxon>Metazoa</taxon>
        <taxon>Ecdysozoa</taxon>
        <taxon>Nematoda</taxon>
        <taxon>Chromadorea</taxon>
        <taxon>Rhabditida</taxon>
        <taxon>Tylenchina</taxon>
        <taxon>Tylenchomorpha</taxon>
        <taxon>Tylenchoidea</taxon>
        <taxon>Meloidogynidae</taxon>
        <taxon>Meloidogyninae</taxon>
        <taxon>Meloidogyne</taxon>
    </lineage>
</organism>
<evidence type="ECO:0000256" key="2">
    <source>
        <dbReference type="SAM" id="Phobius"/>
    </source>
</evidence>
<dbReference type="AlphaFoldDB" id="A0A8S9ZMV8"/>
<dbReference type="Proteomes" id="UP000605970">
    <property type="component" value="Unassembled WGS sequence"/>
</dbReference>
<feature type="transmembrane region" description="Helical" evidence="2">
    <location>
        <begin position="68"/>
        <end position="94"/>
    </location>
</feature>
<keyword evidence="2" id="KW-0472">Membrane</keyword>
<sequence>MIEQVNTKEVEINVDLKDEASKDTAKGEKLSGDDESHNGHPDEIDEEELRRANAGAAAAGATLVGLSFVYIFLCCVLPIVCFFGFLGLFIYVVVRAAKD</sequence>
<proteinExistence type="predicted"/>
<name>A0A8S9ZMV8_9BILA</name>
<evidence type="ECO:0000313" key="4">
    <source>
        <dbReference type="Proteomes" id="UP000605970"/>
    </source>
</evidence>